<dbReference type="Proteomes" id="UP000265715">
    <property type="component" value="Unassembled WGS sequence"/>
</dbReference>
<evidence type="ECO:0000313" key="2">
    <source>
        <dbReference type="EMBL" id="RIH82055.1"/>
    </source>
</evidence>
<dbReference type="OrthoDB" id="25732at2"/>
<evidence type="ECO:0008006" key="4">
    <source>
        <dbReference type="Google" id="ProtNLM"/>
    </source>
</evidence>
<name>A0A399ECJ3_9DEIN</name>
<evidence type="ECO:0000256" key="1">
    <source>
        <dbReference type="SAM" id="MobiDB-lite"/>
    </source>
</evidence>
<comment type="caution">
    <text evidence="2">The sequence shown here is derived from an EMBL/GenBank/DDBJ whole genome shotgun (WGS) entry which is preliminary data.</text>
</comment>
<reference evidence="2 3" key="1">
    <citation type="submission" date="2018-08" db="EMBL/GenBank/DDBJ databases">
        <title>Meiothermus terrae DSM 26712 genome sequencing project.</title>
        <authorList>
            <person name="Da Costa M.S."/>
            <person name="Albuquerque L."/>
            <person name="Raposo P."/>
            <person name="Froufe H.J.C."/>
            <person name="Barroso C.S."/>
            <person name="Egas C."/>
        </authorList>
    </citation>
    <scope>NUCLEOTIDE SEQUENCE [LARGE SCALE GENOMIC DNA]</scope>
    <source>
        <strain evidence="2 3">DSM 26712</strain>
    </source>
</reference>
<accession>A0A399ECJ3</accession>
<sequence>MSEHERIQNLLKEGKITEEEARLLSEALEAPFSEPVGYRPASGGNPQEAYAPPRAGENPSALRWVRVRLTAGELVASFDPSLREPQVEGKVEARENGRDLEVSPQIPGGDFLGNLLGGLKVGQVTVRVPAGWGLEVHGTAGEVRARGLPYVKARLMAGEVGLSDVQGVDVEVKTGQIEGSVLLTEGRHRLNVTLGEVDVKILPGSSVKVESRVGLGNLETTPRQVGQGSARLEASVSVGNLEVRA</sequence>
<keyword evidence="3" id="KW-1185">Reference proteome</keyword>
<feature type="region of interest" description="Disordered" evidence="1">
    <location>
        <begin position="34"/>
        <end position="56"/>
    </location>
</feature>
<protein>
    <recommendedName>
        <fullName evidence="4">Adhesin domain-containing protein</fullName>
    </recommendedName>
</protein>
<proteinExistence type="predicted"/>
<gene>
    <name evidence="2" type="ORF">Mterra_02823</name>
</gene>
<organism evidence="2 3">
    <name type="scientific">Calidithermus terrae</name>
    <dbReference type="NCBI Taxonomy" id="1408545"/>
    <lineage>
        <taxon>Bacteria</taxon>
        <taxon>Thermotogati</taxon>
        <taxon>Deinococcota</taxon>
        <taxon>Deinococci</taxon>
        <taxon>Thermales</taxon>
        <taxon>Thermaceae</taxon>
        <taxon>Calidithermus</taxon>
    </lineage>
</organism>
<dbReference type="AlphaFoldDB" id="A0A399ECJ3"/>
<dbReference type="RefSeq" id="WP_119315809.1">
    <property type="nucleotide sequence ID" value="NZ_QXDL01000136.1"/>
</dbReference>
<evidence type="ECO:0000313" key="3">
    <source>
        <dbReference type="Proteomes" id="UP000265715"/>
    </source>
</evidence>
<dbReference type="EMBL" id="QXDL01000136">
    <property type="protein sequence ID" value="RIH82055.1"/>
    <property type="molecule type" value="Genomic_DNA"/>
</dbReference>